<proteinExistence type="predicted"/>
<dbReference type="PANTHER" id="PTHR24173">
    <property type="entry name" value="ANKYRIN REPEAT CONTAINING"/>
    <property type="match status" value="1"/>
</dbReference>
<keyword evidence="4" id="KW-0862">Zinc</keyword>
<dbReference type="PROSITE" id="PS50297">
    <property type="entry name" value="ANK_REP_REGION"/>
    <property type="match status" value="5"/>
</dbReference>
<feature type="repeat" description="ANK" evidence="6">
    <location>
        <begin position="567"/>
        <end position="601"/>
    </location>
</feature>
<accession>A0ABR1DF81</accession>
<evidence type="ECO:0000256" key="6">
    <source>
        <dbReference type="PROSITE-ProRule" id="PRU00023"/>
    </source>
</evidence>
<evidence type="ECO:0000256" key="2">
    <source>
        <dbReference type="ARBA" id="ARBA00022737"/>
    </source>
</evidence>
<keyword evidence="10" id="KW-1185">Reference proteome</keyword>
<dbReference type="SMART" id="SM00213">
    <property type="entry name" value="UBQ"/>
    <property type="match status" value="1"/>
</dbReference>
<name>A0ABR1DF81_NECAM</name>
<organism evidence="9 10">
    <name type="scientific">Necator americanus</name>
    <name type="common">Human hookworm</name>
    <dbReference type="NCBI Taxonomy" id="51031"/>
    <lineage>
        <taxon>Eukaryota</taxon>
        <taxon>Metazoa</taxon>
        <taxon>Ecdysozoa</taxon>
        <taxon>Nematoda</taxon>
        <taxon>Chromadorea</taxon>
        <taxon>Rhabditida</taxon>
        <taxon>Rhabditina</taxon>
        <taxon>Rhabditomorpha</taxon>
        <taxon>Strongyloidea</taxon>
        <taxon>Ancylostomatidae</taxon>
        <taxon>Bunostominae</taxon>
        <taxon>Necator</taxon>
    </lineage>
</organism>
<evidence type="ECO:0000313" key="10">
    <source>
        <dbReference type="Proteomes" id="UP001303046"/>
    </source>
</evidence>
<reference evidence="9 10" key="1">
    <citation type="submission" date="2023-08" db="EMBL/GenBank/DDBJ databases">
        <title>A Necator americanus chromosomal reference genome.</title>
        <authorList>
            <person name="Ilik V."/>
            <person name="Petrzelkova K.J."/>
            <person name="Pardy F."/>
            <person name="Fuh T."/>
            <person name="Niatou-Singa F.S."/>
            <person name="Gouil Q."/>
            <person name="Baker L."/>
            <person name="Ritchie M.E."/>
            <person name="Jex A.R."/>
            <person name="Gazzola D."/>
            <person name="Li H."/>
            <person name="Toshio Fujiwara R."/>
            <person name="Zhan B."/>
            <person name="Aroian R.V."/>
            <person name="Pafco B."/>
            <person name="Schwarz E.M."/>
        </authorList>
    </citation>
    <scope>NUCLEOTIDE SEQUENCE [LARGE SCALE GENOMIC DNA]</scope>
    <source>
        <strain evidence="9 10">Aroian</strain>
        <tissue evidence="9">Whole animal</tissue>
    </source>
</reference>
<feature type="repeat" description="ANK" evidence="6">
    <location>
        <begin position="162"/>
        <end position="194"/>
    </location>
</feature>
<dbReference type="EMBL" id="JAVFWL010000004">
    <property type="protein sequence ID" value="KAK6749149.1"/>
    <property type="molecule type" value="Genomic_DNA"/>
</dbReference>
<comment type="caution">
    <text evidence="9">The sequence shown here is derived from an EMBL/GenBank/DDBJ whole genome shotgun (WGS) entry which is preliminary data.</text>
</comment>
<dbReference type="PROSITE" id="PS50053">
    <property type="entry name" value="UBIQUITIN_2"/>
    <property type="match status" value="1"/>
</dbReference>
<evidence type="ECO:0000313" key="9">
    <source>
        <dbReference type="EMBL" id="KAK6749149.1"/>
    </source>
</evidence>
<dbReference type="InterPro" id="IPR002110">
    <property type="entry name" value="Ankyrin_rpt"/>
</dbReference>
<dbReference type="Pfam" id="PF12796">
    <property type="entry name" value="Ank_2"/>
    <property type="match status" value="1"/>
</dbReference>
<dbReference type="SUPFAM" id="SSF48403">
    <property type="entry name" value="Ankyrin repeat"/>
    <property type="match status" value="2"/>
</dbReference>
<evidence type="ECO:0000256" key="7">
    <source>
        <dbReference type="SAM" id="MobiDB-lite"/>
    </source>
</evidence>
<dbReference type="PANTHER" id="PTHR24173:SF85">
    <property type="entry name" value="PROTEIN FEM-1 HOMOLOG CG6966"/>
    <property type="match status" value="1"/>
</dbReference>
<evidence type="ECO:0000256" key="3">
    <source>
        <dbReference type="ARBA" id="ARBA00022771"/>
    </source>
</evidence>
<dbReference type="SMART" id="SM00154">
    <property type="entry name" value="ZnF_AN1"/>
    <property type="match status" value="1"/>
</dbReference>
<dbReference type="PROSITE" id="PS50088">
    <property type="entry name" value="ANK_REPEAT"/>
    <property type="match status" value="5"/>
</dbReference>
<keyword evidence="3" id="KW-0863">Zinc-finger</keyword>
<dbReference type="InterPro" id="IPR000058">
    <property type="entry name" value="Znf_AN1"/>
</dbReference>
<feature type="compositionally biased region" description="Low complexity" evidence="7">
    <location>
        <begin position="878"/>
        <end position="905"/>
    </location>
</feature>
<dbReference type="Pfam" id="PF00240">
    <property type="entry name" value="ubiquitin"/>
    <property type="match status" value="1"/>
</dbReference>
<dbReference type="SMART" id="SM00248">
    <property type="entry name" value="ANK"/>
    <property type="match status" value="7"/>
</dbReference>
<dbReference type="InterPro" id="IPR000626">
    <property type="entry name" value="Ubiquitin-like_dom"/>
</dbReference>
<dbReference type="InterPro" id="IPR035896">
    <property type="entry name" value="AN1-like_Znf"/>
</dbReference>
<feature type="repeat" description="ANK" evidence="6">
    <location>
        <begin position="129"/>
        <end position="161"/>
    </location>
</feature>
<gene>
    <name evidence="9" type="primary">Necator_chrIV.g14930</name>
    <name evidence="9" type="ORF">RB195_001635</name>
</gene>
<keyword evidence="5 6" id="KW-0040">ANK repeat</keyword>
<dbReference type="SUPFAM" id="SSF118310">
    <property type="entry name" value="AN1-like Zinc finger"/>
    <property type="match status" value="1"/>
</dbReference>
<sequence length="1031" mass="115599">MCELCRYSKSMNGFEFRAVVFNAASAGNLRRLKVFLDGRTSKPWLDSCLNSTESDKIPLVIASRNGHVDVVRYLLAKGADPNVVGTVSFDGETILGAPALWAASAAGKFEVVRLLVEEAGANINQTTNTSSTPLRGACYDGHLEIVKYLVEHGADIEVANQHGHTSLMIAAYRQKVDVVKYLISCGADVNRSSKKGNTAMHDAVEGENLEVCALLLNAGARLVPDEFGVCPLMCAVMIGADWILPMLLEYCESGEKRRDALKLLGCTRVDKKMDMVGAIEAWNDALQVPLTDEERKHVEEKVERFEVAQVYEGHKEIQTLEDIAAIEDSPDAIRLQSLLIRERILGGAHADVHYYLRFRGAVYSDLGHVDKCYELWSHALILQQTHLTPLHMSTQTMFQAFLETFLHTLNDRAIHMELAGRRNAPPKQDIVKFVFERVCLELERLAEWGERPLSDLCNCGEDHVHSCDDEKKRVVLLGLQLLALMNRLSLPMHEEEEEDDVVYFCRASETVKIDVRRFAEACRQLKIPLLHYAVKEIDTVEFDGMPSYFVVERLLAAGVCVNSKDADGDTALHVMLKNSHPRMSVVRLLLEYGAYVLARDAEGKTCFDIITNRNEHLLQPFSFPMRLGKYITLKGLAANSVRRNNLAHEQVIPQDLRSVRTIQSTVGGMGGSHYSDESQSERTTGGRSPPSFGSYRSMRIRSPTEDSSSDILEITVNSVMEGVSGAKVLVPALCRVSELKSIISDATDVPPDKQLLLYKDTELKNDNAGIRNYGIVKDCSITMNIKMSTGSKVARSHTNMNMLFLPMVMQQGSISSLRNTIKTMTTVRGRPAFRGRVEKPMEYTTTWSPSKQMEHELTRNKMKRLLRNRKKKHRTILSDSNHISSPDSASDSPSANSPSTSVGSPVASAVYEQDPTITDKHLKLFFDPPESLEELELAQGQMTLPPSNMEELLRLKQERIKSARTTCYFCHRRLQLTEQQIQCLCQEIFCKKHRPPVAHNCSIDYKQTGRSKINKENPRILEGGYHKAREE</sequence>
<evidence type="ECO:0000259" key="8">
    <source>
        <dbReference type="PROSITE" id="PS50053"/>
    </source>
</evidence>
<dbReference type="Gene3D" id="3.10.20.90">
    <property type="entry name" value="Phosphatidylinositol 3-kinase Catalytic Subunit, Chain A, domain 1"/>
    <property type="match status" value="1"/>
</dbReference>
<evidence type="ECO:0000256" key="4">
    <source>
        <dbReference type="ARBA" id="ARBA00022833"/>
    </source>
</evidence>
<dbReference type="InterPro" id="IPR029071">
    <property type="entry name" value="Ubiquitin-like_domsf"/>
</dbReference>
<feature type="repeat" description="ANK" evidence="6">
    <location>
        <begin position="54"/>
        <end position="86"/>
    </location>
</feature>
<keyword evidence="1" id="KW-0479">Metal-binding</keyword>
<dbReference type="InterPro" id="IPR036770">
    <property type="entry name" value="Ankyrin_rpt-contain_sf"/>
</dbReference>
<evidence type="ECO:0000256" key="1">
    <source>
        <dbReference type="ARBA" id="ARBA00022723"/>
    </source>
</evidence>
<feature type="region of interest" description="Disordered" evidence="7">
    <location>
        <begin position="666"/>
        <end position="706"/>
    </location>
</feature>
<evidence type="ECO:0000256" key="5">
    <source>
        <dbReference type="ARBA" id="ARBA00023043"/>
    </source>
</evidence>
<dbReference type="CDD" id="cd17039">
    <property type="entry name" value="Ubl_ubiquitin_like"/>
    <property type="match status" value="1"/>
</dbReference>
<dbReference type="Gene3D" id="4.10.1110.10">
    <property type="entry name" value="AN1-like Zinc finger"/>
    <property type="match status" value="1"/>
</dbReference>
<dbReference type="Gene3D" id="1.25.40.20">
    <property type="entry name" value="Ankyrin repeat-containing domain"/>
    <property type="match status" value="3"/>
</dbReference>
<protein>
    <recommendedName>
        <fullName evidence="8">Ubiquitin-like domain-containing protein</fullName>
    </recommendedName>
</protein>
<feature type="region of interest" description="Disordered" evidence="7">
    <location>
        <begin position="870"/>
        <end position="907"/>
    </location>
</feature>
<feature type="domain" description="Ubiquitin-like" evidence="8">
    <location>
        <begin position="712"/>
        <end position="790"/>
    </location>
</feature>
<keyword evidence="2" id="KW-0677">Repeat</keyword>
<dbReference type="Pfam" id="PF00023">
    <property type="entry name" value="Ank"/>
    <property type="match status" value="3"/>
</dbReference>
<dbReference type="Proteomes" id="UP001303046">
    <property type="component" value="Unassembled WGS sequence"/>
</dbReference>
<feature type="repeat" description="ANK" evidence="6">
    <location>
        <begin position="195"/>
        <end position="222"/>
    </location>
</feature>
<dbReference type="SUPFAM" id="SSF54236">
    <property type="entry name" value="Ubiquitin-like"/>
    <property type="match status" value="1"/>
</dbReference>